<dbReference type="CDD" id="cd03784">
    <property type="entry name" value="GT1_Gtf-like"/>
    <property type="match status" value="1"/>
</dbReference>
<evidence type="ECO:0000256" key="10">
    <source>
        <dbReference type="ARBA" id="ARBA00047475"/>
    </source>
</evidence>
<evidence type="ECO:0000256" key="2">
    <source>
        <dbReference type="ARBA" id="ARBA00009995"/>
    </source>
</evidence>
<dbReference type="GO" id="GO:0015020">
    <property type="term" value="F:glucuronosyltransferase activity"/>
    <property type="evidence" value="ECO:0007669"/>
    <property type="project" value="UniProtKB-EC"/>
</dbReference>
<dbReference type="RefSeq" id="NP_001021756.1">
    <property type="nucleotide sequence ID" value="NM_001026585.6"/>
</dbReference>
<evidence type="ECO:0000256" key="6">
    <source>
        <dbReference type="ARBA" id="ARBA00022692"/>
    </source>
</evidence>
<dbReference type="HOGENOM" id="CLU_012949_1_4_1"/>
<gene>
    <name evidence="13 15" type="primary">ugt-31</name>
    <name evidence="13" type="ORF">CELE_Y39G10AR.6</name>
    <name evidence="15" type="ORF">Y39G10AR.6</name>
</gene>
<evidence type="ECO:0007829" key="16">
    <source>
        <dbReference type="PeptideAtlas" id="Q86S61"/>
    </source>
</evidence>
<dbReference type="OrthoDB" id="5835829at2759"/>
<dbReference type="Bgee" id="WBGene00021464">
    <property type="expression patterns" value="Expressed in pharyngeal muscle cell (C elegans) and 2 other cell types or tissues"/>
</dbReference>
<comment type="catalytic activity">
    <reaction evidence="10">
        <text>glucuronate acceptor + UDP-alpha-D-glucuronate = acceptor beta-D-glucuronoside + UDP + H(+)</text>
        <dbReference type="Rhea" id="RHEA:21032"/>
        <dbReference type="ChEBI" id="CHEBI:15378"/>
        <dbReference type="ChEBI" id="CHEBI:58052"/>
        <dbReference type="ChEBI" id="CHEBI:58223"/>
        <dbReference type="ChEBI" id="CHEBI:132367"/>
        <dbReference type="ChEBI" id="CHEBI:132368"/>
        <dbReference type="EC" id="2.4.1.17"/>
    </reaction>
</comment>
<keyword evidence="8 11" id="KW-1133">Transmembrane helix</keyword>
<dbReference type="SUPFAM" id="SSF53756">
    <property type="entry name" value="UDP-Glycosyltransferase/glycogen phosphorylase"/>
    <property type="match status" value="1"/>
</dbReference>
<dbReference type="CAZy" id="GT1">
    <property type="family name" value="Glycosyltransferase Family 1"/>
</dbReference>
<dbReference type="AlphaFoldDB" id="Q86S61"/>
<dbReference type="FunCoup" id="Q86S61">
    <property type="interactions" value="12"/>
</dbReference>
<dbReference type="eggNOG" id="KOG1192">
    <property type="taxonomic scope" value="Eukaryota"/>
</dbReference>
<dbReference type="STRING" id="6239.Y39G10AR.6.1"/>
<dbReference type="InterPro" id="IPR050271">
    <property type="entry name" value="UDP-glycosyltransferase"/>
</dbReference>
<proteinExistence type="evidence at protein level"/>
<dbReference type="PeptideAtlas" id="Q86S61"/>
<evidence type="ECO:0000256" key="12">
    <source>
        <dbReference type="SAM" id="SignalP"/>
    </source>
</evidence>
<keyword evidence="6 11" id="KW-0812">Transmembrane</keyword>
<dbReference type="GO" id="GO:0008194">
    <property type="term" value="F:UDP-glycosyltransferase activity"/>
    <property type="evidence" value="ECO:0000318"/>
    <property type="project" value="GO_Central"/>
</dbReference>
<evidence type="ECO:0000313" key="14">
    <source>
        <dbReference type="Proteomes" id="UP000001940"/>
    </source>
</evidence>
<dbReference type="InterPro" id="IPR002213">
    <property type="entry name" value="UDP_glucos_trans"/>
</dbReference>
<dbReference type="SMR" id="Q86S61"/>
<dbReference type="WormBase" id="Y39G10AR.6">
    <property type="protein sequence ID" value="CE33221"/>
    <property type="gene ID" value="WBGene00021464"/>
    <property type="gene designation" value="ugt-31"/>
</dbReference>
<dbReference type="InParanoid" id="Q86S61"/>
<evidence type="ECO:0000256" key="5">
    <source>
        <dbReference type="ARBA" id="ARBA00022679"/>
    </source>
</evidence>
<keyword evidence="4" id="KW-0328">Glycosyltransferase</keyword>
<evidence type="ECO:0000313" key="15">
    <source>
        <dbReference type="WormBase" id="Y39G10AR.6"/>
    </source>
</evidence>
<dbReference type="PANTHER" id="PTHR48043:SF77">
    <property type="entry name" value="GLUCURONOSYLTRANSFERASE"/>
    <property type="match status" value="1"/>
</dbReference>
<dbReference type="PANTHER" id="PTHR48043">
    <property type="entry name" value="EG:EG0003.4 PROTEIN-RELATED"/>
    <property type="match status" value="1"/>
</dbReference>
<evidence type="ECO:0000256" key="11">
    <source>
        <dbReference type="SAM" id="Phobius"/>
    </source>
</evidence>
<dbReference type="GO" id="GO:0016020">
    <property type="term" value="C:membrane"/>
    <property type="evidence" value="ECO:0007669"/>
    <property type="project" value="UniProtKB-SubCell"/>
</dbReference>
<dbReference type="Gene3D" id="3.40.50.2000">
    <property type="entry name" value="Glycogen Phosphorylase B"/>
    <property type="match status" value="1"/>
</dbReference>
<dbReference type="FunFam" id="3.40.50.2000:FF:000038">
    <property type="entry name" value="UDP-GlucuronosylTransferase"/>
    <property type="match status" value="1"/>
</dbReference>
<dbReference type="Proteomes" id="UP000001940">
    <property type="component" value="Chromosome I"/>
</dbReference>
<reference evidence="13 14" key="1">
    <citation type="journal article" date="1998" name="Science">
        <title>Genome sequence of the nematode C. elegans: a platform for investigating biology.</title>
        <authorList>
            <consortium name="The C. elegans sequencing consortium"/>
            <person name="Sulson J.E."/>
            <person name="Waterston R."/>
        </authorList>
    </citation>
    <scope>NUCLEOTIDE SEQUENCE [LARGE SCALE GENOMIC DNA]</scope>
    <source>
        <strain evidence="13 14">Bristol N2</strain>
    </source>
</reference>
<keyword evidence="7 12" id="KW-0732">Signal</keyword>
<name>Q86S61_CAEEL</name>
<dbReference type="CTD" id="189771"/>
<evidence type="ECO:0000256" key="9">
    <source>
        <dbReference type="ARBA" id="ARBA00023136"/>
    </source>
</evidence>
<accession>Q86S61</accession>
<feature type="transmembrane region" description="Helical" evidence="11">
    <location>
        <begin position="494"/>
        <end position="513"/>
    </location>
</feature>
<dbReference type="EMBL" id="BX284601">
    <property type="protein sequence ID" value="CCD69904.1"/>
    <property type="molecule type" value="Genomic_DNA"/>
</dbReference>
<evidence type="ECO:0000313" key="13">
    <source>
        <dbReference type="EMBL" id="CCD69904.1"/>
    </source>
</evidence>
<keyword evidence="9 11" id="KW-0472">Membrane</keyword>
<organism evidence="13 14">
    <name type="scientific">Caenorhabditis elegans</name>
    <dbReference type="NCBI Taxonomy" id="6239"/>
    <lineage>
        <taxon>Eukaryota</taxon>
        <taxon>Metazoa</taxon>
        <taxon>Ecdysozoa</taxon>
        <taxon>Nematoda</taxon>
        <taxon>Chromadorea</taxon>
        <taxon>Rhabditida</taxon>
        <taxon>Rhabditina</taxon>
        <taxon>Rhabditomorpha</taxon>
        <taxon>Rhabditoidea</taxon>
        <taxon>Rhabditidae</taxon>
        <taxon>Peloderinae</taxon>
        <taxon>Caenorhabditis</taxon>
    </lineage>
</organism>
<keyword evidence="14" id="KW-1185">Reference proteome</keyword>
<comment type="subcellular location">
    <subcellularLocation>
        <location evidence="1">Membrane</location>
        <topology evidence="1">Single-pass membrane protein</topology>
    </subcellularLocation>
</comment>
<evidence type="ECO:0000256" key="1">
    <source>
        <dbReference type="ARBA" id="ARBA00004167"/>
    </source>
</evidence>
<feature type="chain" id="PRO_5004302604" description="glucuronosyltransferase" evidence="12">
    <location>
        <begin position="17"/>
        <end position="521"/>
    </location>
</feature>
<dbReference type="PaxDb" id="6239-Y39G10AR.6"/>
<keyword evidence="5" id="KW-0808">Transferase</keyword>
<evidence type="ECO:0000256" key="7">
    <source>
        <dbReference type="ARBA" id="ARBA00022729"/>
    </source>
</evidence>
<comment type="similarity">
    <text evidence="2">Belongs to the UDP-glycosyltransferase family.</text>
</comment>
<dbReference type="Pfam" id="PF00201">
    <property type="entry name" value="UDPGT"/>
    <property type="match status" value="1"/>
</dbReference>
<protein>
    <recommendedName>
        <fullName evidence="3">glucuronosyltransferase</fullName>
        <ecNumber evidence="3">2.4.1.17</ecNumber>
    </recommendedName>
</protein>
<dbReference type="PhylomeDB" id="Q86S61"/>
<evidence type="ECO:0000256" key="4">
    <source>
        <dbReference type="ARBA" id="ARBA00022676"/>
    </source>
</evidence>
<evidence type="ECO:0000256" key="3">
    <source>
        <dbReference type="ARBA" id="ARBA00012544"/>
    </source>
</evidence>
<dbReference type="GeneID" id="189771"/>
<sequence>MKFFIFFPILLVASEPLNILVYSPVFGGSHSKFMGNIADTLTEAGHNVTFLVSVADVTRRHEIGVKLTKNVIIVDKPNFSQDDVEIDMDEVLRPLWTIQNRPSDFATCFEFFIQMMQTTCAEFTSNREIFKKLSKTEFHVAIAEPVSICGLGYFDALGIKKTILASSTTHYEGVVRNSGEPVDMSYVPVHGAYFDEKMDIFQRYTNWASEHVLAGNLERMFDQEMSEYRKNLVQSTGHWRDLIPSASLMFTNSNPYLDFPRPVLQKTVGIGGITVDMEQIKSEKLPEKINKLLEKREYNMLISFGSMVKSSTMPEKWRNSILSAIRNFPNVTFIWKYESDDLRWAENVENVHFLKWIPQTALLNNPRVSAFLTHGGLGSTNELAFIGKPSIIVPIFGDQGRNAPMLARHGGALVLQKFDLENAEVLIDFIGKIVFDKSYAKNAKTLANLLNASPFSPKELVVKNTEFVGNFGPLTQMDPYIRKLNWFQRTFADIYLILFLVYASIIVIPIYVIRKVFRLIL</sequence>
<keyword evidence="16" id="KW-1267">Proteomics identification</keyword>
<dbReference type="AGR" id="WB:WBGene00021464"/>
<evidence type="ECO:0000256" key="8">
    <source>
        <dbReference type="ARBA" id="ARBA00022989"/>
    </source>
</evidence>
<dbReference type="KEGG" id="cel:CELE_Y39G10AR.6"/>
<feature type="signal peptide" evidence="12">
    <location>
        <begin position="1"/>
        <end position="16"/>
    </location>
</feature>
<dbReference type="EC" id="2.4.1.17" evidence="3"/>
<dbReference type="OMA" id="QMDPYIR"/>
<dbReference type="UCSC" id="Y39G10AR.6">
    <property type="organism name" value="c. elegans"/>
</dbReference>